<evidence type="ECO:0000313" key="1">
    <source>
        <dbReference type="EMBL" id="MDP9905888.1"/>
    </source>
</evidence>
<evidence type="ECO:0008006" key="5">
    <source>
        <dbReference type="Google" id="ProtNLM"/>
    </source>
</evidence>
<evidence type="ECO:0000313" key="2">
    <source>
        <dbReference type="EMBL" id="MDQ0181499.1"/>
    </source>
</evidence>
<comment type="caution">
    <text evidence="1">The sequence shown here is derived from an EMBL/GenBank/DDBJ whole genome shotgun (WGS) entry which is preliminary data.</text>
</comment>
<dbReference type="EMBL" id="JAUSRG010000008">
    <property type="protein sequence ID" value="MDP9905888.1"/>
    <property type="molecule type" value="Genomic_DNA"/>
</dbReference>
<dbReference type="RefSeq" id="WP_306962139.1">
    <property type="nucleotide sequence ID" value="NZ_JAUSRG010000008.1"/>
</dbReference>
<reference evidence="1 3" key="1">
    <citation type="submission" date="2023-07" db="EMBL/GenBank/DDBJ databases">
        <title>Sorghum-associated microbial communities from plants grown in Nebraska, USA.</title>
        <authorList>
            <person name="Schachtman D."/>
        </authorList>
    </citation>
    <scope>NUCLEOTIDE SEQUENCE</scope>
    <source>
        <strain evidence="1">DS1006</strain>
        <strain evidence="2 3">DS1016</strain>
    </source>
</reference>
<organism evidence="1 4">
    <name type="scientific">Arthrobacter bambusae</name>
    <dbReference type="NCBI Taxonomy" id="1338426"/>
    <lineage>
        <taxon>Bacteria</taxon>
        <taxon>Bacillati</taxon>
        <taxon>Actinomycetota</taxon>
        <taxon>Actinomycetes</taxon>
        <taxon>Micrococcales</taxon>
        <taxon>Micrococcaceae</taxon>
        <taxon>Arthrobacter</taxon>
    </lineage>
</organism>
<dbReference type="Proteomes" id="UP001230951">
    <property type="component" value="Unassembled WGS sequence"/>
</dbReference>
<protein>
    <recommendedName>
        <fullName evidence="5">SAP domain-containing protein</fullName>
    </recommendedName>
</protein>
<proteinExistence type="predicted"/>
<evidence type="ECO:0000313" key="4">
    <source>
        <dbReference type="Proteomes" id="UP001242995"/>
    </source>
</evidence>
<keyword evidence="3" id="KW-1185">Reference proteome</keyword>
<accession>A0AAW8DDN0</accession>
<gene>
    <name evidence="1" type="ORF">J2S90_002859</name>
    <name evidence="2" type="ORF">J2S93_002937</name>
</gene>
<name>A0AAW8DDN0_9MICC</name>
<dbReference type="Proteomes" id="UP001242995">
    <property type="component" value="Unassembled WGS sequence"/>
</dbReference>
<evidence type="ECO:0000313" key="3">
    <source>
        <dbReference type="Proteomes" id="UP001230951"/>
    </source>
</evidence>
<dbReference type="EMBL" id="JAUSTF010000006">
    <property type="protein sequence ID" value="MDQ0181499.1"/>
    <property type="molecule type" value="Genomic_DNA"/>
</dbReference>
<sequence>MGAKPSLPHFSTVDPVCTKEIHHRLSKLRFVRSVGGKNALIEQGLARLRGDTSEGHDRDDQAEELILELVDP</sequence>
<dbReference type="AlphaFoldDB" id="A0AAW8DDN0"/>